<feature type="region of interest" description="Disordered" evidence="1">
    <location>
        <begin position="176"/>
        <end position="195"/>
    </location>
</feature>
<feature type="compositionally biased region" description="Basic and acidic residues" evidence="1">
    <location>
        <begin position="662"/>
        <end position="680"/>
    </location>
</feature>
<keyword evidence="3" id="KW-1185">Reference proteome</keyword>
<name>A0A6A5RKW3_9PLEO</name>
<evidence type="ECO:0000313" key="3">
    <source>
        <dbReference type="Proteomes" id="UP000800082"/>
    </source>
</evidence>
<feature type="compositionally biased region" description="Basic and acidic residues" evidence="1">
    <location>
        <begin position="115"/>
        <end position="130"/>
    </location>
</feature>
<dbReference type="EMBL" id="ML978971">
    <property type="protein sequence ID" value="KAF1927614.1"/>
    <property type="molecule type" value="Genomic_DNA"/>
</dbReference>
<feature type="region of interest" description="Disordered" evidence="1">
    <location>
        <begin position="609"/>
        <end position="705"/>
    </location>
</feature>
<feature type="compositionally biased region" description="Basic residues" evidence="1">
    <location>
        <begin position="176"/>
        <end position="192"/>
    </location>
</feature>
<dbReference type="AlphaFoldDB" id="A0A6A5RKW3"/>
<reference evidence="2" key="1">
    <citation type="journal article" date="2020" name="Stud. Mycol.">
        <title>101 Dothideomycetes genomes: a test case for predicting lifestyles and emergence of pathogens.</title>
        <authorList>
            <person name="Haridas S."/>
            <person name="Albert R."/>
            <person name="Binder M."/>
            <person name="Bloem J."/>
            <person name="Labutti K."/>
            <person name="Salamov A."/>
            <person name="Andreopoulos B."/>
            <person name="Baker S."/>
            <person name="Barry K."/>
            <person name="Bills G."/>
            <person name="Bluhm B."/>
            <person name="Cannon C."/>
            <person name="Castanera R."/>
            <person name="Culley D."/>
            <person name="Daum C."/>
            <person name="Ezra D."/>
            <person name="Gonzalez J."/>
            <person name="Henrissat B."/>
            <person name="Kuo A."/>
            <person name="Liang C."/>
            <person name="Lipzen A."/>
            <person name="Lutzoni F."/>
            <person name="Magnuson J."/>
            <person name="Mondo S."/>
            <person name="Nolan M."/>
            <person name="Ohm R."/>
            <person name="Pangilinan J."/>
            <person name="Park H.-J."/>
            <person name="Ramirez L."/>
            <person name="Alfaro M."/>
            <person name="Sun H."/>
            <person name="Tritt A."/>
            <person name="Yoshinaga Y."/>
            <person name="Zwiers L.-H."/>
            <person name="Turgeon B."/>
            <person name="Goodwin S."/>
            <person name="Spatafora J."/>
            <person name="Crous P."/>
            <person name="Grigoriev I."/>
        </authorList>
    </citation>
    <scope>NUCLEOTIDE SEQUENCE</scope>
    <source>
        <strain evidence="2">CBS 183.55</strain>
    </source>
</reference>
<feature type="compositionally biased region" description="Polar residues" evidence="1">
    <location>
        <begin position="639"/>
        <end position="661"/>
    </location>
</feature>
<gene>
    <name evidence="2" type="ORF">M421DRAFT_421457</name>
</gene>
<dbReference type="OrthoDB" id="5426563at2759"/>
<evidence type="ECO:0000256" key="1">
    <source>
        <dbReference type="SAM" id="MobiDB-lite"/>
    </source>
</evidence>
<dbReference type="Proteomes" id="UP000800082">
    <property type="component" value="Unassembled WGS sequence"/>
</dbReference>
<protein>
    <submittedName>
        <fullName evidence="2">Uncharacterized protein</fullName>
    </submittedName>
</protein>
<feature type="region of interest" description="Disordered" evidence="1">
    <location>
        <begin position="445"/>
        <end position="466"/>
    </location>
</feature>
<dbReference type="GeneID" id="54350502"/>
<feature type="compositionally biased region" description="Basic and acidic residues" evidence="1">
    <location>
        <begin position="74"/>
        <end position="84"/>
    </location>
</feature>
<sequence length="705" mass="78349">MNWTGGTLQCTKHANKGVIQKQKAHFARARTQQQQSPGIPAVPFRPDYLQYGDDYELGQRLISFDTGSVRHMGHSTEKRREEGQRLPTTQQSRRTSGYSNLQGRSLRALPSRRNSRSENEWQQERKRQDANTETETQFLEANKKRLLRQQDWIGVAPSRPVDMHFLSIKEKSRIGKRRKLEGHSKASTRHHSPTTFLRRPTQDELAGHDDAFMSGALPVLPAADKIRIQIGSDALTTAASTQPNEYARSQTNSDSMLFDEEWEDAVQVPDSGTPRDLTRANLQLTVPPPVQPDRSYSPEPGPYARNYLTERSDNYAAERVRHTSAELNALNQSTHESESTGPSYRLTHHVGGAERPLKLVFGDEHPSVASPIASVTYQTGELQRVHADLAAEEIETGHAPCYIGEPRQLDVRRYPNPHSIDDDEPWKLYLDIGTSSSGHVHVEDGTGTSVPQPHVPARNTRADRTSWPQHTAQSHLTHVNLSKFSASFPAVNRRSGRVPYARIFPRTDAVKEVDNDEALWQSWVLDSDPQSANGVIHTHDETSEDSMSHATKACASTRLPRSNAVTSVSTIPFSSTPFKSLSGQASRISDDVRYLLHSGSRSITSVAPYGVSSRVESPSEDDVPGENQGEKTPAHSRFGEQSTHASLQNHLSHGSAMSSDTETSRNDLDQYSRAWDDGSRGPHASGGADWQRGRSSSIRDIPDSD</sequence>
<feature type="region of interest" description="Disordered" evidence="1">
    <location>
        <begin position="68"/>
        <end position="135"/>
    </location>
</feature>
<feature type="compositionally biased region" description="Polar residues" evidence="1">
    <location>
        <begin position="86"/>
        <end position="103"/>
    </location>
</feature>
<accession>A0A6A5RKW3</accession>
<evidence type="ECO:0000313" key="2">
    <source>
        <dbReference type="EMBL" id="KAF1927614.1"/>
    </source>
</evidence>
<proteinExistence type="predicted"/>
<organism evidence="2 3">
    <name type="scientific">Didymella exigua CBS 183.55</name>
    <dbReference type="NCBI Taxonomy" id="1150837"/>
    <lineage>
        <taxon>Eukaryota</taxon>
        <taxon>Fungi</taxon>
        <taxon>Dikarya</taxon>
        <taxon>Ascomycota</taxon>
        <taxon>Pezizomycotina</taxon>
        <taxon>Dothideomycetes</taxon>
        <taxon>Pleosporomycetidae</taxon>
        <taxon>Pleosporales</taxon>
        <taxon>Pleosporineae</taxon>
        <taxon>Didymellaceae</taxon>
        <taxon>Didymella</taxon>
    </lineage>
</organism>
<dbReference type="RefSeq" id="XP_033447866.1">
    <property type="nucleotide sequence ID" value="XM_033592834.1"/>
</dbReference>